<reference evidence="3 4" key="1">
    <citation type="submission" date="2020-07" db="EMBL/GenBank/DDBJ databases">
        <title>Transfer of Campylobacter canadensis to the novel genus Avispirillum gen. nov., that also includes two novel species recovered from migratory waterfowl: Avispirillum anseris sp. nov. and Avispirillum brantae sp. nov.</title>
        <authorList>
            <person name="Miller W.G."/>
            <person name="Chapman M.H."/>
            <person name="Yee E."/>
            <person name="Inglis G.D."/>
        </authorList>
    </citation>
    <scope>NUCLEOTIDE SEQUENCE [LARGE SCALE GENOMIC DNA]</scope>
    <source>
        <strain evidence="3 4">L283</strain>
    </source>
</reference>
<evidence type="ECO:0000256" key="1">
    <source>
        <dbReference type="SAM" id="Phobius"/>
    </source>
</evidence>
<keyword evidence="1" id="KW-1133">Transmembrane helix</keyword>
<evidence type="ECO:0000313" key="3">
    <source>
        <dbReference type="EMBL" id="MBZ7986935.1"/>
    </source>
</evidence>
<evidence type="ECO:0000313" key="4">
    <source>
        <dbReference type="Proteomes" id="UP000786183"/>
    </source>
</evidence>
<dbReference type="InterPro" id="IPR001623">
    <property type="entry name" value="DnaJ_domain"/>
</dbReference>
<dbReference type="InterPro" id="IPR050817">
    <property type="entry name" value="DjlA_DnaK_co-chaperone"/>
</dbReference>
<keyword evidence="1" id="KW-0812">Transmembrane</keyword>
<organism evidence="3 4">
    <name type="scientific">Campylobacter canadensis</name>
    <dbReference type="NCBI Taxonomy" id="449520"/>
    <lineage>
        <taxon>Bacteria</taxon>
        <taxon>Pseudomonadati</taxon>
        <taxon>Campylobacterota</taxon>
        <taxon>Epsilonproteobacteria</taxon>
        <taxon>Campylobacterales</taxon>
        <taxon>Campylobacteraceae</taxon>
        <taxon>Campylobacter</taxon>
    </lineage>
</organism>
<proteinExistence type="predicted"/>
<dbReference type="Gene3D" id="1.10.287.110">
    <property type="entry name" value="DnaJ domain"/>
    <property type="match status" value="1"/>
</dbReference>
<dbReference type="PROSITE" id="PS50076">
    <property type="entry name" value="DNAJ_2"/>
    <property type="match status" value="1"/>
</dbReference>
<dbReference type="InterPro" id="IPR036869">
    <property type="entry name" value="J_dom_sf"/>
</dbReference>
<keyword evidence="4" id="KW-1185">Reference proteome</keyword>
<name>A0ABS7WQ94_9BACT</name>
<dbReference type="SUPFAM" id="SSF158682">
    <property type="entry name" value="TerB-like"/>
    <property type="match status" value="1"/>
</dbReference>
<dbReference type="PRINTS" id="PR00625">
    <property type="entry name" value="JDOMAIN"/>
</dbReference>
<dbReference type="CDD" id="cd06257">
    <property type="entry name" value="DnaJ"/>
    <property type="match status" value="1"/>
</dbReference>
<accession>A0ABS7WQ94</accession>
<dbReference type="EMBL" id="JACGBB010000003">
    <property type="protein sequence ID" value="MBZ7986935.1"/>
    <property type="molecule type" value="Genomic_DNA"/>
</dbReference>
<dbReference type="Pfam" id="PF00226">
    <property type="entry name" value="DnaJ"/>
    <property type="match status" value="1"/>
</dbReference>
<dbReference type="RefSeq" id="WP_172230588.1">
    <property type="nucleotide sequence ID" value="NZ_CP035946.1"/>
</dbReference>
<dbReference type="SMART" id="SM00271">
    <property type="entry name" value="DnaJ"/>
    <property type="match status" value="1"/>
</dbReference>
<dbReference type="Gene3D" id="1.10.3680.10">
    <property type="entry name" value="TerB-like"/>
    <property type="match status" value="1"/>
</dbReference>
<dbReference type="InterPro" id="IPR029024">
    <property type="entry name" value="TerB-like"/>
</dbReference>
<feature type="domain" description="J" evidence="2">
    <location>
        <begin position="204"/>
        <end position="267"/>
    </location>
</feature>
<dbReference type="PANTHER" id="PTHR24074">
    <property type="entry name" value="CO-CHAPERONE PROTEIN DJLA"/>
    <property type="match status" value="1"/>
</dbReference>
<gene>
    <name evidence="3" type="ORF">AVCANL283_02225</name>
</gene>
<keyword evidence="1" id="KW-0472">Membrane</keyword>
<comment type="caution">
    <text evidence="3">The sequence shown here is derived from an EMBL/GenBank/DDBJ whole genome shotgun (WGS) entry which is preliminary data.</text>
</comment>
<sequence>MYILIAIIILLLFAPRIFKFLLALFLTLFASFLGIFGVLAIWLFKMFKMDNVLNEQYFNSAKQYSNNGINQLEYIISLLAKLAKLDGAVSKNEANFVSDLLNKNRLNGITREHLKSVFNKAKENPQNYEEVAKNFIDECFLSDFAKQNIIQMFFYFISIDGLSENKLNAVHKISIIFNQEFFFKNIKDTIFNKRNSYTKESNFDPYKVLELSPNASADEIKKAYRRLAKKYHPDMLNVENMSKEEYEKSIEKFRQINQAYEMLKDKK</sequence>
<protein>
    <submittedName>
        <fullName evidence="3">DnaJ domain-containing protein</fullName>
    </submittedName>
</protein>
<dbReference type="Proteomes" id="UP000786183">
    <property type="component" value="Unassembled WGS sequence"/>
</dbReference>
<feature type="transmembrane region" description="Helical" evidence="1">
    <location>
        <begin position="29"/>
        <end position="47"/>
    </location>
</feature>
<dbReference type="SUPFAM" id="SSF46565">
    <property type="entry name" value="Chaperone J-domain"/>
    <property type="match status" value="1"/>
</dbReference>
<evidence type="ECO:0000259" key="2">
    <source>
        <dbReference type="PROSITE" id="PS50076"/>
    </source>
</evidence>